<keyword evidence="3" id="KW-1185">Reference proteome</keyword>
<keyword evidence="1" id="KW-0472">Membrane</keyword>
<evidence type="ECO:0000313" key="3">
    <source>
        <dbReference type="Proteomes" id="UP000319383"/>
    </source>
</evidence>
<sequence>MASQPDTISRWAEQVSDRLNPILVKETRQALKSKQFLATFAIMLFGGWLISAFVLMALVGGNDDSPYGKNVFPFYFGLLAFTVMLVVPFGAFRSLLAERDLNTYELLNITTLSPQQIVWGKWLSAQVQTFIYFSAISPFVAFSYLLRGVDFPTLIFVLILAMFASMMLSLLSLTFSTFARQRQAQVVLSLVLLGQLVWVMGAGISLGTYFVAEEIIDFSEPEIYWSGLVIASYYIGTFVLCLQIARAQLTFESDNRSTGIRLSSSALYWLTLGWLGVGLYQAIFSGTPPGATLMIEPVYVVLSFLGVFWGAVCLFAATETDGLSRRIRSQLPKSFLLRFLAVPFLPGGGRGMLMAVLHLAALVGLAFAVGQLIHDPKWVHISKFTVGLSCYIVFYAGMSAALGRWLRKATPLFRPAQTRAFAIVMFALSWLAPNIANIFRNSRSVANPLFYLSDPINTLETLDNNLAWADEVMTALLVMGGVALLLNVHTMWRGFTEVVFLREPTADETALFPQSQLANAPTATAGMLDTAATPEPSTSS</sequence>
<name>A0A517ZLP5_9PLAN</name>
<protein>
    <submittedName>
        <fullName evidence="2">ABC-2 family transporter protein</fullName>
    </submittedName>
</protein>
<feature type="transmembrane region" description="Helical" evidence="1">
    <location>
        <begin position="223"/>
        <end position="245"/>
    </location>
</feature>
<accession>A0A517ZLP5</accession>
<feature type="transmembrane region" description="Helical" evidence="1">
    <location>
        <begin position="298"/>
        <end position="318"/>
    </location>
</feature>
<feature type="transmembrane region" description="Helical" evidence="1">
    <location>
        <begin position="353"/>
        <end position="374"/>
    </location>
</feature>
<proteinExistence type="predicted"/>
<feature type="transmembrane region" description="Helical" evidence="1">
    <location>
        <begin position="472"/>
        <end position="492"/>
    </location>
</feature>
<dbReference type="RefSeq" id="WP_145375471.1">
    <property type="nucleotide sequence ID" value="NZ_CP036276.1"/>
</dbReference>
<evidence type="ECO:0000256" key="1">
    <source>
        <dbReference type="SAM" id="Phobius"/>
    </source>
</evidence>
<dbReference type="AlphaFoldDB" id="A0A517ZLP5"/>
<keyword evidence="1" id="KW-0812">Transmembrane</keyword>
<feature type="transmembrane region" description="Helical" evidence="1">
    <location>
        <begin position="418"/>
        <end position="439"/>
    </location>
</feature>
<reference evidence="2 3" key="1">
    <citation type="submission" date="2019-02" db="EMBL/GenBank/DDBJ databases">
        <title>Deep-cultivation of Planctomycetes and their phenomic and genomic characterization uncovers novel biology.</title>
        <authorList>
            <person name="Wiegand S."/>
            <person name="Jogler M."/>
            <person name="Boedeker C."/>
            <person name="Pinto D."/>
            <person name="Vollmers J."/>
            <person name="Rivas-Marin E."/>
            <person name="Kohn T."/>
            <person name="Peeters S.H."/>
            <person name="Heuer A."/>
            <person name="Rast P."/>
            <person name="Oberbeckmann S."/>
            <person name="Bunk B."/>
            <person name="Jeske O."/>
            <person name="Meyerdierks A."/>
            <person name="Storesund J.E."/>
            <person name="Kallscheuer N."/>
            <person name="Luecker S."/>
            <person name="Lage O.M."/>
            <person name="Pohl T."/>
            <person name="Merkel B.J."/>
            <person name="Hornburger P."/>
            <person name="Mueller R.-W."/>
            <person name="Bruemmer F."/>
            <person name="Labrenz M."/>
            <person name="Spormann A.M."/>
            <person name="Op den Camp H."/>
            <person name="Overmann J."/>
            <person name="Amann R."/>
            <person name="Jetten M.S.M."/>
            <person name="Mascher T."/>
            <person name="Medema M.H."/>
            <person name="Devos D.P."/>
            <person name="Kaster A.-K."/>
            <person name="Ovreas L."/>
            <person name="Rohde M."/>
            <person name="Galperin M.Y."/>
            <person name="Jogler C."/>
        </authorList>
    </citation>
    <scope>NUCLEOTIDE SEQUENCE [LARGE SCALE GENOMIC DNA]</scope>
    <source>
        <strain evidence="2 3">Mal52</strain>
    </source>
</reference>
<feature type="transmembrane region" description="Helical" evidence="1">
    <location>
        <begin position="72"/>
        <end position="92"/>
    </location>
</feature>
<dbReference type="Proteomes" id="UP000319383">
    <property type="component" value="Chromosome"/>
</dbReference>
<organism evidence="2 3">
    <name type="scientific">Symmachiella dynata</name>
    <dbReference type="NCBI Taxonomy" id="2527995"/>
    <lineage>
        <taxon>Bacteria</taxon>
        <taxon>Pseudomonadati</taxon>
        <taxon>Planctomycetota</taxon>
        <taxon>Planctomycetia</taxon>
        <taxon>Planctomycetales</taxon>
        <taxon>Planctomycetaceae</taxon>
        <taxon>Symmachiella</taxon>
    </lineage>
</organism>
<feature type="transmembrane region" description="Helical" evidence="1">
    <location>
        <begin position="386"/>
        <end position="406"/>
    </location>
</feature>
<gene>
    <name evidence="2" type="ORF">Mal52_18270</name>
</gene>
<feature type="transmembrane region" description="Helical" evidence="1">
    <location>
        <begin position="266"/>
        <end position="286"/>
    </location>
</feature>
<keyword evidence="1" id="KW-1133">Transmembrane helix</keyword>
<evidence type="ECO:0000313" key="2">
    <source>
        <dbReference type="EMBL" id="QDU43355.1"/>
    </source>
</evidence>
<dbReference type="EMBL" id="CP036276">
    <property type="protein sequence ID" value="QDU43355.1"/>
    <property type="molecule type" value="Genomic_DNA"/>
</dbReference>
<dbReference type="KEGG" id="sdyn:Mal52_18270"/>
<feature type="transmembrane region" description="Helical" evidence="1">
    <location>
        <begin position="187"/>
        <end position="211"/>
    </location>
</feature>
<feature type="transmembrane region" description="Helical" evidence="1">
    <location>
        <begin position="36"/>
        <end position="60"/>
    </location>
</feature>
<feature type="transmembrane region" description="Helical" evidence="1">
    <location>
        <begin position="153"/>
        <end position="175"/>
    </location>
</feature>